<accession>A0A540M4A7</accession>
<organism evidence="1 2">
    <name type="scientific">Malus baccata</name>
    <name type="common">Siberian crab apple</name>
    <name type="synonym">Pyrus baccata</name>
    <dbReference type="NCBI Taxonomy" id="106549"/>
    <lineage>
        <taxon>Eukaryota</taxon>
        <taxon>Viridiplantae</taxon>
        <taxon>Streptophyta</taxon>
        <taxon>Embryophyta</taxon>
        <taxon>Tracheophyta</taxon>
        <taxon>Spermatophyta</taxon>
        <taxon>Magnoliopsida</taxon>
        <taxon>eudicotyledons</taxon>
        <taxon>Gunneridae</taxon>
        <taxon>Pentapetalae</taxon>
        <taxon>rosids</taxon>
        <taxon>fabids</taxon>
        <taxon>Rosales</taxon>
        <taxon>Rosaceae</taxon>
        <taxon>Amygdaloideae</taxon>
        <taxon>Maleae</taxon>
        <taxon>Malus</taxon>
    </lineage>
</organism>
<protein>
    <submittedName>
        <fullName evidence="1">Uncharacterized protein</fullName>
    </submittedName>
</protein>
<keyword evidence="2" id="KW-1185">Reference proteome</keyword>
<evidence type="ECO:0000313" key="2">
    <source>
        <dbReference type="Proteomes" id="UP000315295"/>
    </source>
</evidence>
<evidence type="ECO:0000313" key="1">
    <source>
        <dbReference type="EMBL" id="TQD93584.1"/>
    </source>
</evidence>
<comment type="caution">
    <text evidence="1">The sequence shown here is derived from an EMBL/GenBank/DDBJ whole genome shotgun (WGS) entry which is preliminary data.</text>
</comment>
<name>A0A540M4A7_MALBA</name>
<dbReference type="Proteomes" id="UP000315295">
    <property type="component" value="Unassembled WGS sequence"/>
</dbReference>
<gene>
    <name evidence="1" type="ORF">C1H46_020792</name>
</gene>
<sequence length="144" mass="16075">MMIFISEFRKGRCSPDIGYLSPAALRLQPLILDPKTDEAPPFSEFSFISRSNRNSSSLTRSLRLYRNSLPPSLSTHRIIMYERSDIVLIGVRLNSSAYSSFQLSQRLTYKPVSSKLASPIVDPLLETLSFCSETAPGVQISKDG</sequence>
<reference evidence="1 2" key="1">
    <citation type="journal article" date="2019" name="G3 (Bethesda)">
        <title>Sequencing of a Wild Apple (Malus baccata) Genome Unravels the Differences Between Cultivated and Wild Apple Species Regarding Disease Resistance and Cold Tolerance.</title>
        <authorList>
            <person name="Chen X."/>
        </authorList>
    </citation>
    <scope>NUCLEOTIDE SEQUENCE [LARGE SCALE GENOMIC DNA]</scope>
    <source>
        <strain evidence="2">cv. Shandingzi</strain>
        <tissue evidence="1">Leaves</tissue>
    </source>
</reference>
<dbReference type="AlphaFoldDB" id="A0A540M4A7"/>
<dbReference type="EMBL" id="VIEB01000363">
    <property type="protein sequence ID" value="TQD93584.1"/>
    <property type="molecule type" value="Genomic_DNA"/>
</dbReference>
<proteinExistence type="predicted"/>